<name>A0ABP5PYV3_9ACTN</name>
<feature type="DNA-binding region" description="H-T-H motif" evidence="2">
    <location>
        <begin position="40"/>
        <end position="59"/>
    </location>
</feature>
<dbReference type="InterPro" id="IPR009057">
    <property type="entry name" value="Homeodomain-like_sf"/>
</dbReference>
<dbReference type="Proteomes" id="UP001499843">
    <property type="component" value="Unassembled WGS sequence"/>
</dbReference>
<dbReference type="PANTHER" id="PTHR30055:SF209">
    <property type="entry name" value="POSSIBLE TRANSCRIPTIONAL REGULATORY PROTEIN (PROBABLY TETR-FAMILY)"/>
    <property type="match status" value="1"/>
</dbReference>
<evidence type="ECO:0000313" key="4">
    <source>
        <dbReference type="EMBL" id="GAA2219585.1"/>
    </source>
</evidence>
<dbReference type="PRINTS" id="PR00455">
    <property type="entry name" value="HTHTETR"/>
</dbReference>
<dbReference type="Gene3D" id="1.10.10.60">
    <property type="entry name" value="Homeodomain-like"/>
    <property type="match status" value="1"/>
</dbReference>
<dbReference type="Pfam" id="PF00440">
    <property type="entry name" value="TetR_N"/>
    <property type="match status" value="1"/>
</dbReference>
<evidence type="ECO:0000256" key="2">
    <source>
        <dbReference type="PROSITE-ProRule" id="PRU00335"/>
    </source>
</evidence>
<dbReference type="Gene3D" id="1.10.357.10">
    <property type="entry name" value="Tetracycline Repressor, domain 2"/>
    <property type="match status" value="1"/>
</dbReference>
<protein>
    <recommendedName>
        <fullName evidence="3">HTH tetR-type domain-containing protein</fullName>
    </recommendedName>
</protein>
<dbReference type="SUPFAM" id="SSF46689">
    <property type="entry name" value="Homeodomain-like"/>
    <property type="match status" value="1"/>
</dbReference>
<organism evidence="4 5">
    <name type="scientific">Nonomuraea monospora</name>
    <dbReference type="NCBI Taxonomy" id="568818"/>
    <lineage>
        <taxon>Bacteria</taxon>
        <taxon>Bacillati</taxon>
        <taxon>Actinomycetota</taxon>
        <taxon>Actinomycetes</taxon>
        <taxon>Streptosporangiales</taxon>
        <taxon>Streptosporangiaceae</taxon>
        <taxon>Nonomuraea</taxon>
    </lineage>
</organism>
<evidence type="ECO:0000259" key="3">
    <source>
        <dbReference type="PROSITE" id="PS50977"/>
    </source>
</evidence>
<comment type="caution">
    <text evidence="4">The sequence shown here is derived from an EMBL/GenBank/DDBJ whole genome shotgun (WGS) entry which is preliminary data.</text>
</comment>
<evidence type="ECO:0000313" key="5">
    <source>
        <dbReference type="Proteomes" id="UP001499843"/>
    </source>
</evidence>
<dbReference type="PROSITE" id="PS50977">
    <property type="entry name" value="HTH_TETR_2"/>
    <property type="match status" value="1"/>
</dbReference>
<dbReference type="RefSeq" id="WP_344496393.1">
    <property type="nucleotide sequence ID" value="NZ_BAAAQX010000077.1"/>
</dbReference>
<gene>
    <name evidence="4" type="ORF">GCM10009850_120980</name>
</gene>
<dbReference type="PANTHER" id="PTHR30055">
    <property type="entry name" value="HTH-TYPE TRANSCRIPTIONAL REGULATOR RUTR"/>
    <property type="match status" value="1"/>
</dbReference>
<keyword evidence="1 2" id="KW-0238">DNA-binding</keyword>
<evidence type="ECO:0000256" key="1">
    <source>
        <dbReference type="ARBA" id="ARBA00023125"/>
    </source>
</evidence>
<dbReference type="EMBL" id="BAAAQX010000077">
    <property type="protein sequence ID" value="GAA2219585.1"/>
    <property type="molecule type" value="Genomic_DNA"/>
</dbReference>
<keyword evidence="5" id="KW-1185">Reference proteome</keyword>
<dbReference type="InterPro" id="IPR001647">
    <property type="entry name" value="HTH_TetR"/>
</dbReference>
<proteinExistence type="predicted"/>
<feature type="domain" description="HTH tetR-type" evidence="3">
    <location>
        <begin position="17"/>
        <end position="77"/>
    </location>
</feature>
<sequence>MTSKPSTAPPALQARSRLTQDRILIAGMRLLEEGGAEALTVAAVAEAGGVAVGTIYRRFGGKEGLLGAIQTRFTDDFRAEFRRRVADTGLTPTATPAEVIGAAVTGVAETFRTHAKLMRVLMLLGTQNPAIFEGGSAASIEGGRIFRDTVMLIAPALRHHPDVEAAIDFAHRLTYASCAHRIIHGEHLESARPLPWPRLIEQLRQAVAAYLLTPA</sequence>
<dbReference type="InterPro" id="IPR050109">
    <property type="entry name" value="HTH-type_TetR-like_transc_reg"/>
</dbReference>
<reference evidence="5" key="1">
    <citation type="journal article" date="2019" name="Int. J. Syst. Evol. Microbiol.">
        <title>The Global Catalogue of Microorganisms (GCM) 10K type strain sequencing project: providing services to taxonomists for standard genome sequencing and annotation.</title>
        <authorList>
            <consortium name="The Broad Institute Genomics Platform"/>
            <consortium name="The Broad Institute Genome Sequencing Center for Infectious Disease"/>
            <person name="Wu L."/>
            <person name="Ma J."/>
        </authorList>
    </citation>
    <scope>NUCLEOTIDE SEQUENCE [LARGE SCALE GENOMIC DNA]</scope>
    <source>
        <strain evidence="5">JCM 16114</strain>
    </source>
</reference>
<accession>A0ABP5PYV3</accession>